<name>A0ABM1BLT7_LIMPO</name>
<feature type="domain" description="ABC transmembrane type-1" evidence="13">
    <location>
        <begin position="131"/>
        <end position="426"/>
    </location>
</feature>
<sequence length="722" mass="80738">MLCKIMMAGIVLGKEILCLKSNSLVFRSKYLCTFRRLYLFNKTESSNLRRQVRSFCTRRIAVRNPIFRTGLFKQQEQKPIIVRECFHPGASGKIPLKLGTPTKEIGAWSILKEMFCYLWPKDKPGIKGRVVVALGLLVGAKLLSVEVPFIFKYAVDFLNSHSGQTLSLSDPTDTVITMSIVLMLGYGAARAGAALFNELRNAVFAKVAHNSIRRVARRVFLHLHDLDLSFHLSRHTGALSKVIDRGTRGINFVLSALVFNVVPTIFEVTLVSSILYYKFGGKFALVTLGCIGTYAAFTFAVTSWRTRFRLEMNKAETQAGAKAVDSLINYETVKYFNNEEYEANRYDYYLTKYERASLKTTTSLALLNFGQNAIFSGSLAAIMILASQGILTGTMTIGDLVMVNGLLFQLSMPLNFLGSVYREVRQSLIDMQTMFELMALKPNIETKLEAPILQVTPTQATVTFEDVCFKYVKGQTILNNLSFTVPTGKKVALVGGSGSGKSTIIRLLYRFFNPDKGRIMIAGKDIKDVDLVSLRKAIAIVPQDTVLFHNTILHNLHYGDLTKSLDEVYQAARLAELHDTIMRWPDKYETQVGERGLMLSGGEKQRVAIARAALKDSPILVFDEATSNLDAITEYKIMNALRRASKGRTSIFIAHRLSTVVDADDIIILEGGQVVERGTHHSLLSNPDSLYTHLWFKQHESPVFQPDILDSDNNNQKINKPS</sequence>
<dbReference type="Pfam" id="PF00664">
    <property type="entry name" value="ABC_membrane"/>
    <property type="match status" value="1"/>
</dbReference>
<feature type="transmembrane region" description="Helical" evidence="11">
    <location>
        <begin position="364"/>
        <end position="386"/>
    </location>
</feature>
<dbReference type="PROSITE" id="PS50893">
    <property type="entry name" value="ABC_TRANSPORTER_2"/>
    <property type="match status" value="1"/>
</dbReference>
<keyword evidence="7 11" id="KW-0472">Membrane</keyword>
<dbReference type="InterPro" id="IPR039421">
    <property type="entry name" value="Type_1_exporter"/>
</dbReference>
<dbReference type="Gene3D" id="3.40.50.300">
    <property type="entry name" value="P-loop containing nucleotide triphosphate hydrolases"/>
    <property type="match status" value="1"/>
</dbReference>
<dbReference type="InterPro" id="IPR003593">
    <property type="entry name" value="AAA+_ATPase"/>
</dbReference>
<dbReference type="CDD" id="cd18582">
    <property type="entry name" value="ABC_6TM_ATM1_ABCB7"/>
    <property type="match status" value="1"/>
</dbReference>
<dbReference type="InterPro" id="IPR011527">
    <property type="entry name" value="ABC1_TM_dom"/>
</dbReference>
<dbReference type="InterPro" id="IPR017871">
    <property type="entry name" value="ABC_transporter-like_CS"/>
</dbReference>
<dbReference type="SUPFAM" id="SSF52540">
    <property type="entry name" value="P-loop containing nucleoside triphosphate hydrolases"/>
    <property type="match status" value="1"/>
</dbReference>
<feature type="domain" description="ABC transporter" evidence="12">
    <location>
        <begin position="462"/>
        <end position="696"/>
    </location>
</feature>
<protein>
    <recommendedName>
        <fullName evidence="8">Iron-sulfur clusters transporter ABCB7, mitochondrial</fullName>
    </recommendedName>
    <alternativeName>
        <fullName evidence="9">ATP-binding cassette sub-family B member 7, mitochondrial</fullName>
    </alternativeName>
</protein>
<dbReference type="PROSITE" id="PS00211">
    <property type="entry name" value="ABC_TRANSPORTER_1"/>
    <property type="match status" value="1"/>
</dbReference>
<feature type="transmembrane region" description="Helical" evidence="11">
    <location>
        <begin position="283"/>
        <end position="304"/>
    </location>
</feature>
<dbReference type="InterPro" id="IPR036640">
    <property type="entry name" value="ABC1_TM_sf"/>
</dbReference>
<keyword evidence="14" id="KW-1185">Reference proteome</keyword>
<evidence type="ECO:0000259" key="12">
    <source>
        <dbReference type="PROSITE" id="PS50893"/>
    </source>
</evidence>
<dbReference type="GeneID" id="106468698"/>
<evidence type="ECO:0000256" key="7">
    <source>
        <dbReference type="ARBA" id="ARBA00023136"/>
    </source>
</evidence>
<dbReference type="InterPro" id="IPR027417">
    <property type="entry name" value="P-loop_NTPase"/>
</dbReference>
<reference evidence="15" key="1">
    <citation type="submission" date="2025-08" db="UniProtKB">
        <authorList>
            <consortium name="RefSeq"/>
        </authorList>
    </citation>
    <scope>IDENTIFICATION</scope>
    <source>
        <tissue evidence="15">Muscle</tissue>
    </source>
</reference>
<evidence type="ECO:0000256" key="6">
    <source>
        <dbReference type="ARBA" id="ARBA00022989"/>
    </source>
</evidence>
<feature type="transmembrane region" description="Helical" evidence="11">
    <location>
        <begin position="250"/>
        <end position="277"/>
    </location>
</feature>
<feature type="transmembrane region" description="Helical" evidence="11">
    <location>
        <begin position="175"/>
        <end position="196"/>
    </location>
</feature>
<keyword evidence="2" id="KW-0813">Transport</keyword>
<gene>
    <name evidence="15" type="primary">LOC106468698</name>
</gene>
<dbReference type="SMART" id="SM00382">
    <property type="entry name" value="AAA"/>
    <property type="match status" value="1"/>
</dbReference>
<dbReference type="Proteomes" id="UP000694941">
    <property type="component" value="Unplaced"/>
</dbReference>
<dbReference type="Gene3D" id="1.20.1560.10">
    <property type="entry name" value="ABC transporter type 1, transmembrane domain"/>
    <property type="match status" value="1"/>
</dbReference>
<evidence type="ECO:0000256" key="5">
    <source>
        <dbReference type="ARBA" id="ARBA00022840"/>
    </source>
</evidence>
<evidence type="ECO:0000256" key="2">
    <source>
        <dbReference type="ARBA" id="ARBA00022448"/>
    </source>
</evidence>
<organism evidence="14 15">
    <name type="scientific">Limulus polyphemus</name>
    <name type="common">Atlantic horseshoe crab</name>
    <dbReference type="NCBI Taxonomy" id="6850"/>
    <lineage>
        <taxon>Eukaryota</taxon>
        <taxon>Metazoa</taxon>
        <taxon>Ecdysozoa</taxon>
        <taxon>Arthropoda</taxon>
        <taxon>Chelicerata</taxon>
        <taxon>Merostomata</taxon>
        <taxon>Xiphosura</taxon>
        <taxon>Limulidae</taxon>
        <taxon>Limulus</taxon>
    </lineage>
</organism>
<evidence type="ECO:0000256" key="4">
    <source>
        <dbReference type="ARBA" id="ARBA00022741"/>
    </source>
</evidence>
<evidence type="ECO:0000256" key="9">
    <source>
        <dbReference type="ARBA" id="ARBA00042945"/>
    </source>
</evidence>
<dbReference type="PROSITE" id="PS50929">
    <property type="entry name" value="ABC_TM1F"/>
    <property type="match status" value="1"/>
</dbReference>
<keyword evidence="6 11" id="KW-1133">Transmembrane helix</keyword>
<dbReference type="SUPFAM" id="SSF90123">
    <property type="entry name" value="ABC transporter transmembrane region"/>
    <property type="match status" value="1"/>
</dbReference>
<evidence type="ECO:0000256" key="8">
    <source>
        <dbReference type="ARBA" id="ARBA00041016"/>
    </source>
</evidence>
<evidence type="ECO:0000313" key="14">
    <source>
        <dbReference type="Proteomes" id="UP000694941"/>
    </source>
</evidence>
<evidence type="ECO:0000256" key="11">
    <source>
        <dbReference type="SAM" id="Phobius"/>
    </source>
</evidence>
<keyword evidence="3 11" id="KW-0812">Transmembrane</keyword>
<keyword evidence="4" id="KW-0547">Nucleotide-binding</keyword>
<feature type="transmembrane region" description="Helical" evidence="11">
    <location>
        <begin position="130"/>
        <end position="155"/>
    </location>
</feature>
<dbReference type="PANTHER" id="PTHR24221:SF402">
    <property type="entry name" value="IRON-SULFUR CLUSTERS TRANSPORTER ABCB7, MITOCHONDRIAL"/>
    <property type="match status" value="1"/>
</dbReference>
<keyword evidence="5" id="KW-0067">ATP-binding</keyword>
<accession>A0ABM1BLT7</accession>
<proteinExistence type="predicted"/>
<dbReference type="InterPro" id="IPR003439">
    <property type="entry name" value="ABC_transporter-like_ATP-bd"/>
</dbReference>
<evidence type="ECO:0000259" key="13">
    <source>
        <dbReference type="PROSITE" id="PS50929"/>
    </source>
</evidence>
<evidence type="ECO:0000256" key="1">
    <source>
        <dbReference type="ARBA" id="ARBA00004225"/>
    </source>
</evidence>
<comment type="catalytic activity">
    <reaction evidence="10">
        <text>(glutathione)4[2Fe(III)-2S] cluster(in) + ATP + H2O = (glutathione)4[2Fe(III)-2S] cluster(out) + ADP + phosphate + H(+)</text>
        <dbReference type="Rhea" id="RHEA:67028"/>
        <dbReference type="ChEBI" id="CHEBI:15377"/>
        <dbReference type="ChEBI" id="CHEBI:15378"/>
        <dbReference type="ChEBI" id="CHEBI:30616"/>
        <dbReference type="ChEBI" id="CHEBI:43474"/>
        <dbReference type="ChEBI" id="CHEBI:167627"/>
        <dbReference type="ChEBI" id="CHEBI:456216"/>
    </reaction>
    <physiologicalReaction direction="left-to-right" evidence="10">
        <dbReference type="Rhea" id="RHEA:67029"/>
    </physiologicalReaction>
</comment>
<evidence type="ECO:0000256" key="10">
    <source>
        <dbReference type="ARBA" id="ARBA00048046"/>
    </source>
</evidence>
<comment type="subcellular location">
    <subcellularLocation>
        <location evidence="1">Mitochondrion membrane</location>
        <topology evidence="1">Multi-pass membrane protein</topology>
    </subcellularLocation>
</comment>
<dbReference type="PANTHER" id="PTHR24221">
    <property type="entry name" value="ATP-BINDING CASSETTE SUB-FAMILY B"/>
    <property type="match status" value="1"/>
</dbReference>
<dbReference type="Pfam" id="PF00005">
    <property type="entry name" value="ABC_tran"/>
    <property type="match status" value="1"/>
</dbReference>
<evidence type="ECO:0000256" key="3">
    <source>
        <dbReference type="ARBA" id="ARBA00022692"/>
    </source>
</evidence>
<evidence type="ECO:0000313" key="15">
    <source>
        <dbReference type="RefSeq" id="XP_013784590.1"/>
    </source>
</evidence>
<dbReference type="RefSeq" id="XP_013784590.1">
    <property type="nucleotide sequence ID" value="XM_013929136.2"/>
</dbReference>